<dbReference type="GO" id="GO:0004808">
    <property type="term" value="F:tRNA (5-methylaminomethyl-2-thiouridylate)(34)-methyltransferase activity"/>
    <property type="evidence" value="ECO:0007669"/>
    <property type="project" value="UniProtKB-EC"/>
</dbReference>
<dbReference type="InterPro" id="IPR047785">
    <property type="entry name" value="tRNA_MNMC2"/>
</dbReference>
<evidence type="ECO:0000313" key="13">
    <source>
        <dbReference type="EMBL" id="PWK49292.1"/>
    </source>
</evidence>
<feature type="region of interest" description="tRNA (mnm(5)s(2)U34)-methyltransferase" evidence="10">
    <location>
        <begin position="1"/>
        <end position="238"/>
    </location>
</feature>
<dbReference type="PANTHER" id="PTHR13847:SF283">
    <property type="entry name" value="TRNA 5-METHYLAMINOMETHYL-2-THIOURIDINE BIOSYNTHESIS BIFUNCTIONAL PROTEIN MNMC"/>
    <property type="match status" value="1"/>
</dbReference>
<organism evidence="13 14">
    <name type="scientific">Pleionea mediterranea</name>
    <dbReference type="NCBI Taxonomy" id="523701"/>
    <lineage>
        <taxon>Bacteria</taxon>
        <taxon>Pseudomonadati</taxon>
        <taxon>Pseudomonadota</taxon>
        <taxon>Gammaproteobacteria</taxon>
        <taxon>Oceanospirillales</taxon>
        <taxon>Pleioneaceae</taxon>
        <taxon>Pleionea</taxon>
    </lineage>
</organism>
<dbReference type="Gene3D" id="3.30.9.10">
    <property type="entry name" value="D-Amino Acid Oxidase, subunit A, domain 2"/>
    <property type="match status" value="1"/>
</dbReference>
<dbReference type="GO" id="GO:0016645">
    <property type="term" value="F:oxidoreductase activity, acting on the CH-NH group of donors"/>
    <property type="evidence" value="ECO:0007669"/>
    <property type="project" value="InterPro"/>
</dbReference>
<dbReference type="GO" id="GO:0002097">
    <property type="term" value="P:tRNA wobble base modification"/>
    <property type="evidence" value="ECO:0007669"/>
    <property type="project" value="UniProtKB-UniRule"/>
</dbReference>
<feature type="region of interest" description="FAD-dependent cmnm(5)s(2)U34 oxidoreductase" evidence="10">
    <location>
        <begin position="280"/>
        <end position="733"/>
    </location>
</feature>
<evidence type="ECO:0000256" key="6">
    <source>
        <dbReference type="ARBA" id="ARBA00022694"/>
    </source>
</evidence>
<dbReference type="InterPro" id="IPR008471">
    <property type="entry name" value="MnmC-like_methylTransf"/>
</dbReference>
<keyword evidence="5 10" id="KW-0949">S-adenosyl-L-methionine</keyword>
<evidence type="ECO:0000256" key="4">
    <source>
        <dbReference type="ARBA" id="ARBA00022679"/>
    </source>
</evidence>
<dbReference type="InterPro" id="IPR036188">
    <property type="entry name" value="FAD/NAD-bd_sf"/>
</dbReference>
<keyword evidence="2 10" id="KW-0489">Methyltransferase</keyword>
<comment type="similarity">
    <text evidence="10">In the C-terminal section; belongs to the DAO family.</text>
</comment>
<comment type="caution">
    <text evidence="13">The sequence shown here is derived from an EMBL/GenBank/DDBJ whole genome shotgun (WGS) entry which is preliminary data.</text>
</comment>
<dbReference type="Pfam" id="PF01266">
    <property type="entry name" value="DAO"/>
    <property type="match status" value="1"/>
</dbReference>
<dbReference type="EMBL" id="QGGU01000008">
    <property type="protein sequence ID" value="PWK49292.1"/>
    <property type="molecule type" value="Genomic_DNA"/>
</dbReference>
<dbReference type="SUPFAM" id="SSF51905">
    <property type="entry name" value="FAD/NAD(P)-binding domain"/>
    <property type="match status" value="1"/>
</dbReference>
<evidence type="ECO:0000313" key="14">
    <source>
        <dbReference type="Proteomes" id="UP000245790"/>
    </source>
</evidence>
<keyword evidence="6 10" id="KW-0819">tRNA processing</keyword>
<dbReference type="InterPro" id="IPR017610">
    <property type="entry name" value="tRNA_S-uridine_synth_MnmC_C"/>
</dbReference>
<dbReference type="NCBIfam" id="TIGR03197">
    <property type="entry name" value="MnmC_Cterm"/>
    <property type="match status" value="1"/>
</dbReference>
<evidence type="ECO:0000256" key="3">
    <source>
        <dbReference type="ARBA" id="ARBA00022630"/>
    </source>
</evidence>
<evidence type="ECO:0000256" key="5">
    <source>
        <dbReference type="ARBA" id="ARBA00022691"/>
    </source>
</evidence>
<gene>
    <name evidence="10" type="primary">mnmC</name>
    <name evidence="13" type="ORF">C8D97_108202</name>
</gene>
<keyword evidence="4 10" id="KW-0808">Transferase</keyword>
<dbReference type="GO" id="GO:0050660">
    <property type="term" value="F:flavin adenine dinucleotide binding"/>
    <property type="evidence" value="ECO:0007669"/>
    <property type="project" value="UniProtKB-UniRule"/>
</dbReference>
<dbReference type="EC" id="2.1.1.61" evidence="10"/>
<sequence length="733" mass="83439">MMQARLTPANIEWRNDVPYSVDFDDIYFSRQDGFEETRYTFIDGNQCIERWKNYNKSCFSVIELGFGTGLNFLSTLWHWQQFRPDNTKLIYRSIEKFPLTHQDLTKAIQLWPMFNTLAPPLIEHYPLPLQGIWKIAFPELGAELHLMWMDVQDALHHIHSNNIKADAWYLDGFAPAKNKDIWQQAAFNTLSMSSYPEATLATFTAAGFVRRGLMEAGFNIEKRKGFGQKREMLIGKIATPDNASEDRRNTSQQKPTLNKKIPAWYQPPTLKKTINSIAVIGSGIAGATTAQKLAEAGFTVTVFDQASTIANGASGNSSGIYYPFLSKDINLTTQFFLNAYHRLLHDLGYYDLNQYSHSVGVLKLCESKHQAEDLINAYSEKPPLTDVASSNDMPTSTTQDANRWFTIEKATFKSSEKNTERWGVLFPKSGYLSPQSICTQLLNHKNITLKLNHKVIQLKRLREQWQCAVNDYSSEVTTEKQLSFDAIILCNSFDADALLPDSFLPAIKVRGQTSYLSESDIENEDKTSFRELVELNDSVICDHIYMFLENEYFHNKNTQKKHSKNKKRLYLGATFEQDSAEEKLLQKSQQNLLSQFEALSGIKTKSDKALNGRVGFRYCSVDRLPMVGPVPNAFEYLNNYRQLWKGAPEHRFSTSEYWPGLYINIAHGARGITSSFLSASLITEYLSGAEFSLTNRLVQAVHPARFLIKELKKHPSARLAKVKQLSTALTHSD</sequence>
<accession>A0A316FMD8</accession>
<dbReference type="Gene3D" id="3.40.50.150">
    <property type="entry name" value="Vaccinia Virus protein VP39"/>
    <property type="match status" value="1"/>
</dbReference>
<dbReference type="InterPro" id="IPR023032">
    <property type="entry name" value="tRNA_MAMT_biosynth_bifunc_MnmC"/>
</dbReference>
<name>A0A316FMD8_9GAMM</name>
<keyword evidence="3 10" id="KW-0285">Flavoprotein</keyword>
<dbReference type="EC" id="1.5.-.-" evidence="10"/>
<dbReference type="AlphaFoldDB" id="A0A316FMD8"/>
<evidence type="ECO:0000256" key="9">
    <source>
        <dbReference type="ARBA" id="ARBA00023268"/>
    </source>
</evidence>
<evidence type="ECO:0000256" key="10">
    <source>
        <dbReference type="HAMAP-Rule" id="MF_01102"/>
    </source>
</evidence>
<comment type="function">
    <text evidence="10">Catalyzes the last two steps in the biosynthesis of 5-methylaminomethyl-2-thiouridine (mnm(5)s(2)U) at the wobble position (U34) in tRNA. Catalyzes the FAD-dependent demodification of cmnm(5)s(2)U34 to nm(5)s(2)U34, followed by the transfer of a methyl group from S-adenosyl-L-methionine to nm(5)s(2)U34, to form mnm(5)s(2)U34.</text>
</comment>
<evidence type="ECO:0000256" key="1">
    <source>
        <dbReference type="ARBA" id="ARBA00022490"/>
    </source>
</evidence>
<keyword evidence="7 10" id="KW-0274">FAD</keyword>
<dbReference type="Proteomes" id="UP000245790">
    <property type="component" value="Unassembled WGS sequence"/>
</dbReference>
<dbReference type="PANTHER" id="PTHR13847">
    <property type="entry name" value="SARCOSINE DEHYDROGENASE-RELATED"/>
    <property type="match status" value="1"/>
</dbReference>
<comment type="subcellular location">
    <subcellularLocation>
        <location evidence="10">Cytoplasm</location>
    </subcellularLocation>
</comment>
<dbReference type="Gene3D" id="3.50.50.60">
    <property type="entry name" value="FAD/NAD(P)-binding domain"/>
    <property type="match status" value="1"/>
</dbReference>
<feature type="domain" description="FAD dependent oxidoreductase" evidence="11">
    <location>
        <begin position="277"/>
        <end position="684"/>
    </location>
</feature>
<comment type="cofactor">
    <cofactor evidence="10">
        <name>FAD</name>
        <dbReference type="ChEBI" id="CHEBI:57692"/>
    </cofactor>
</comment>
<proteinExistence type="inferred from homology"/>
<keyword evidence="1 10" id="KW-0963">Cytoplasm</keyword>
<comment type="similarity">
    <text evidence="10">In the N-terminal section; belongs to the methyltransferase superfamily. tRNA (mnm(5)s(2)U34)-methyltransferase family.</text>
</comment>
<reference evidence="13 14" key="1">
    <citation type="submission" date="2018-05" db="EMBL/GenBank/DDBJ databases">
        <title>Genomic Encyclopedia of Type Strains, Phase IV (KMG-IV): sequencing the most valuable type-strain genomes for metagenomic binning, comparative biology and taxonomic classification.</title>
        <authorList>
            <person name="Goeker M."/>
        </authorList>
    </citation>
    <scope>NUCLEOTIDE SEQUENCE [LARGE SCALE GENOMIC DNA]</scope>
    <source>
        <strain evidence="13 14">DSM 25350</strain>
    </source>
</reference>
<dbReference type="InterPro" id="IPR029063">
    <property type="entry name" value="SAM-dependent_MTases_sf"/>
</dbReference>
<dbReference type="GO" id="GO:0005737">
    <property type="term" value="C:cytoplasm"/>
    <property type="evidence" value="ECO:0007669"/>
    <property type="project" value="UniProtKB-SubCell"/>
</dbReference>
<dbReference type="NCBIfam" id="NF002481">
    <property type="entry name" value="PRK01747.1-2"/>
    <property type="match status" value="1"/>
</dbReference>
<protein>
    <recommendedName>
        <fullName evidence="10">tRNA 5-methylaminomethyl-2-thiouridine biosynthesis bifunctional protein MnmC</fullName>
        <shortName evidence="10">tRNA mnm(5)s(2)U biosynthesis bifunctional protein</shortName>
    </recommendedName>
    <domain>
        <recommendedName>
            <fullName evidence="10">tRNA (mnm(5)s(2)U34)-methyltransferase</fullName>
            <ecNumber evidence="10">2.1.1.61</ecNumber>
        </recommendedName>
    </domain>
    <domain>
        <recommendedName>
            <fullName evidence="10">FAD-dependent cmnm(5)s(2)U34 oxidoreductase</fullName>
            <ecNumber evidence="10">1.5.-.-</ecNumber>
        </recommendedName>
    </domain>
</protein>
<evidence type="ECO:0000259" key="11">
    <source>
        <dbReference type="Pfam" id="PF01266"/>
    </source>
</evidence>
<feature type="domain" description="MnmC-like methyltransferase" evidence="12">
    <location>
        <begin position="116"/>
        <end position="236"/>
    </location>
</feature>
<evidence type="ECO:0000259" key="12">
    <source>
        <dbReference type="Pfam" id="PF05430"/>
    </source>
</evidence>
<dbReference type="HAMAP" id="MF_01102">
    <property type="entry name" value="MnmC"/>
    <property type="match status" value="1"/>
</dbReference>
<evidence type="ECO:0000256" key="8">
    <source>
        <dbReference type="ARBA" id="ARBA00023002"/>
    </source>
</evidence>
<evidence type="ECO:0000256" key="2">
    <source>
        <dbReference type="ARBA" id="ARBA00022603"/>
    </source>
</evidence>
<dbReference type="NCBIfam" id="NF033855">
    <property type="entry name" value="tRNA_MNMC2"/>
    <property type="match status" value="1"/>
</dbReference>
<keyword evidence="14" id="KW-1185">Reference proteome</keyword>
<dbReference type="InterPro" id="IPR006076">
    <property type="entry name" value="FAD-dep_OxRdtase"/>
</dbReference>
<dbReference type="Pfam" id="PF05430">
    <property type="entry name" value="Methyltransf_30"/>
    <property type="match status" value="1"/>
</dbReference>
<keyword evidence="8 10" id="KW-0560">Oxidoreductase</keyword>
<comment type="catalytic activity">
    <reaction evidence="10">
        <text>5-aminomethyl-2-thiouridine(34) in tRNA + S-adenosyl-L-methionine = 5-methylaminomethyl-2-thiouridine(34) in tRNA + S-adenosyl-L-homocysteine + H(+)</text>
        <dbReference type="Rhea" id="RHEA:19569"/>
        <dbReference type="Rhea" id="RHEA-COMP:10195"/>
        <dbReference type="Rhea" id="RHEA-COMP:10197"/>
        <dbReference type="ChEBI" id="CHEBI:15378"/>
        <dbReference type="ChEBI" id="CHEBI:57856"/>
        <dbReference type="ChEBI" id="CHEBI:59789"/>
        <dbReference type="ChEBI" id="CHEBI:74454"/>
        <dbReference type="ChEBI" id="CHEBI:74455"/>
        <dbReference type="EC" id="2.1.1.61"/>
    </reaction>
</comment>
<keyword evidence="9 10" id="KW-0511">Multifunctional enzyme</keyword>
<evidence type="ECO:0000256" key="7">
    <source>
        <dbReference type="ARBA" id="ARBA00022827"/>
    </source>
</evidence>
<dbReference type="GO" id="GO:0032259">
    <property type="term" value="P:methylation"/>
    <property type="evidence" value="ECO:0007669"/>
    <property type="project" value="UniProtKB-KW"/>
</dbReference>